<feature type="domain" description="K Homology" evidence="5">
    <location>
        <begin position="721"/>
        <end position="800"/>
    </location>
</feature>
<dbReference type="HOGENOM" id="CLU_003293_1_1_1"/>
<reference evidence="6 7" key="1">
    <citation type="submission" date="2014-04" db="EMBL/GenBank/DDBJ databases">
        <title>Evolutionary Origins and Diversification of the Mycorrhizal Mutualists.</title>
        <authorList>
            <consortium name="DOE Joint Genome Institute"/>
            <consortium name="Mycorrhizal Genomics Consortium"/>
            <person name="Kohler A."/>
            <person name="Kuo A."/>
            <person name="Nagy L.G."/>
            <person name="Floudas D."/>
            <person name="Copeland A."/>
            <person name="Barry K.W."/>
            <person name="Cichocki N."/>
            <person name="Veneault-Fourrey C."/>
            <person name="LaButti K."/>
            <person name="Lindquist E.A."/>
            <person name="Lipzen A."/>
            <person name="Lundell T."/>
            <person name="Morin E."/>
            <person name="Murat C."/>
            <person name="Riley R."/>
            <person name="Ohm R."/>
            <person name="Sun H."/>
            <person name="Tunlid A."/>
            <person name="Henrissat B."/>
            <person name="Grigoriev I.V."/>
            <person name="Hibbett D.S."/>
            <person name="Martin F."/>
        </authorList>
    </citation>
    <scope>NUCLEOTIDE SEQUENCE [LARGE SCALE GENOMIC DNA]</scope>
    <source>
        <strain evidence="6 7">Koide BX008</strain>
    </source>
</reference>
<feature type="compositionally biased region" description="Polar residues" evidence="4">
    <location>
        <begin position="200"/>
        <end position="219"/>
    </location>
</feature>
<evidence type="ECO:0000256" key="3">
    <source>
        <dbReference type="SAM" id="Coils"/>
    </source>
</evidence>
<feature type="region of interest" description="Disordered" evidence="4">
    <location>
        <begin position="1"/>
        <end position="43"/>
    </location>
</feature>
<name>A0A0C2WW07_AMAMK</name>
<dbReference type="Gene3D" id="3.30.1370.10">
    <property type="entry name" value="K Homology domain, type 1"/>
    <property type="match status" value="8"/>
</dbReference>
<dbReference type="InParanoid" id="A0A0C2WW07"/>
<keyword evidence="1" id="KW-0677">Repeat</keyword>
<evidence type="ECO:0000256" key="4">
    <source>
        <dbReference type="SAM" id="MobiDB-lite"/>
    </source>
</evidence>
<dbReference type="InterPro" id="IPR036612">
    <property type="entry name" value="KH_dom_type_1_sf"/>
</dbReference>
<dbReference type="CDD" id="cd22448">
    <property type="entry name" value="KH-I_ScSCP160_rpt3"/>
    <property type="match status" value="1"/>
</dbReference>
<evidence type="ECO:0000256" key="2">
    <source>
        <dbReference type="PROSITE-ProRule" id="PRU00117"/>
    </source>
</evidence>
<dbReference type="GO" id="GO:0003723">
    <property type="term" value="F:RNA binding"/>
    <property type="evidence" value="ECO:0007669"/>
    <property type="project" value="UniProtKB-UniRule"/>
</dbReference>
<feature type="domain" description="K Homology" evidence="5">
    <location>
        <begin position="554"/>
        <end position="626"/>
    </location>
</feature>
<feature type="domain" description="K Homology" evidence="5">
    <location>
        <begin position="469"/>
        <end position="546"/>
    </location>
</feature>
<feature type="domain" description="K Homology" evidence="5">
    <location>
        <begin position="635"/>
        <end position="717"/>
    </location>
</feature>
<evidence type="ECO:0000313" key="7">
    <source>
        <dbReference type="Proteomes" id="UP000054549"/>
    </source>
</evidence>
<sequence length="1232" mass="134498">MSLSAAELQKRHQLEGAPDPFPAAPEVSSAKPKPSKPAELDTESEVAFPSLAPSAPAIAPARQVWGASATGPRIKPSVNQTLHTDSFTLPVIDLPAAGKDGRATTVGDVMRQITTKYKVKLDASGNQKTRQTTFYLKAESAKELEKAKRNLLSLLSPVVTVVFQAPASTIPSIIGSKGSTLKQIRDQTNVKIDIPKKETLTPNGNGHPNGYTSGKVTPSQDDEEEPTIPITLTGPQPLVQEAQALINEIIASKTSIITQRVRDIPAHIIPFVRARRAAFIAAAQGVEVQLGLNEVEREVTVHGDREAVGRVIDTIKATVEGFKEVLDFVKLSISKQKHRLLVGKAADEILAKSKCFAVVPKFDDPAEEITVWGQPIDLPGGLSTVMAQANSKYIHEFPLPPATSKQLLTYMARIHFPKTLMDTNPDVSVYLPPASTIEKGHNLNIVLTGDKPQVESTIREISGMLGKLTGATKEVSIDWLLHRVIMGKNIKKIKQFHDVHNVVVFFPSESSEQSTVLLVYDPQSPSASPSPDDKKKHLEDVEKELLRMEKEAADVDSQVIPVEKRWHEAVLGPNGTTLNAIIGEDKTLSIKVGADAGNSDTDDVILVRGIRSEVSRAVKDILKMVEDAKNDVIVSSHVIEFEVEKEYIGRVVGAQGVSINRLREQLAVKIDVIDETEDKEKEGGKRKKVLHQKSKFRITGRKENAEETRKRILAQVERIADETSEVLKIPNQYHASLIGQNGKYAIRLEEKYGVKITFPRSSSENGEGRTREQLKPDEVLVKGGKKGVANAKSELLDAYEFEKESNIVLKFTIPTRAIARVLGKNGVSINEIKADTATQIDIDKFGEGGDVTTVTVRGTKEANAEAKAAILAIASQVKEEMTTTVIVENKYHRSIIGAGGQGLRDLVIRCGGPADPKQQAGLIRFPRQGEFSDEVKIRGEPEIVVKLQQELENIAASLRDRIVLGVQIPAAQHRALIGRGGQHLNELQSKSGAQVQFPGSRSYSQVGEPENAAELADVDAADIVKVMGPREACNTAIELLKSQVRPPYVEVTDAITVPLKYHHAISQQGAFYRKLRSIGVQVEQSVQPAQPAVPAKPLNTPSGRIDDTEAIADTEPPWEVIPNYQESEEGDSTWTLKARDQESLERAKGMILDGIQHAEGMSHVGFLTMPDRAVFPRIVGAKGATVARLREDTGADITVSREDTTIVIIGSESSIETAREAILEIFRSQRRK</sequence>
<dbReference type="OrthoDB" id="10027144at2759"/>
<dbReference type="InterPro" id="IPR004088">
    <property type="entry name" value="KH_dom_type_1"/>
</dbReference>
<dbReference type="PROSITE" id="PS50084">
    <property type="entry name" value="KH_TYPE_1"/>
    <property type="match status" value="8"/>
</dbReference>
<evidence type="ECO:0000256" key="1">
    <source>
        <dbReference type="ARBA" id="ARBA00022737"/>
    </source>
</evidence>
<proteinExistence type="predicted"/>
<feature type="domain" description="K Homology" evidence="5">
    <location>
        <begin position="879"/>
        <end position="956"/>
    </location>
</feature>
<dbReference type="PANTHER" id="PTHR10288">
    <property type="entry name" value="KH DOMAIN CONTAINING RNA BINDING PROTEIN"/>
    <property type="match status" value="1"/>
</dbReference>
<feature type="domain" description="K Homology" evidence="5">
    <location>
        <begin position="960"/>
        <end position="1045"/>
    </location>
</feature>
<protein>
    <recommendedName>
        <fullName evidence="5">K Homology domain-containing protein</fullName>
    </recommendedName>
</protein>
<keyword evidence="7" id="KW-1185">Reference proteome</keyword>
<keyword evidence="3" id="KW-0175">Coiled coil</keyword>
<feature type="domain" description="K Homology" evidence="5">
    <location>
        <begin position="805"/>
        <end position="875"/>
    </location>
</feature>
<dbReference type="AlphaFoldDB" id="A0A0C2WW07"/>
<dbReference type="InterPro" id="IPR004087">
    <property type="entry name" value="KH_dom"/>
</dbReference>
<evidence type="ECO:0000313" key="6">
    <source>
        <dbReference type="EMBL" id="KIL65972.1"/>
    </source>
</evidence>
<feature type="domain" description="K Homology" evidence="5">
    <location>
        <begin position="157"/>
        <end position="251"/>
    </location>
</feature>
<feature type="coiled-coil region" evidence="3">
    <location>
        <begin position="659"/>
        <end position="722"/>
    </location>
</feature>
<keyword evidence="2" id="KW-0694">RNA-binding</keyword>
<dbReference type="Pfam" id="PF00013">
    <property type="entry name" value="KH_1"/>
    <property type="match status" value="7"/>
</dbReference>
<feature type="domain" description="K Homology" evidence="5">
    <location>
        <begin position="1161"/>
        <end position="1227"/>
    </location>
</feature>
<dbReference type="FunCoup" id="A0A0C2WW07">
    <property type="interactions" value="241"/>
</dbReference>
<dbReference type="SUPFAM" id="SSF54791">
    <property type="entry name" value="Eukaryotic type KH-domain (KH-domain type I)"/>
    <property type="match status" value="7"/>
</dbReference>
<organism evidence="6 7">
    <name type="scientific">Amanita muscaria (strain Koide BX008)</name>
    <dbReference type="NCBI Taxonomy" id="946122"/>
    <lineage>
        <taxon>Eukaryota</taxon>
        <taxon>Fungi</taxon>
        <taxon>Dikarya</taxon>
        <taxon>Basidiomycota</taxon>
        <taxon>Agaricomycotina</taxon>
        <taxon>Agaricomycetes</taxon>
        <taxon>Agaricomycetidae</taxon>
        <taxon>Agaricales</taxon>
        <taxon>Pluteineae</taxon>
        <taxon>Amanitaceae</taxon>
        <taxon>Amanita</taxon>
    </lineage>
</organism>
<dbReference type="EMBL" id="KN818239">
    <property type="protein sequence ID" value="KIL65972.1"/>
    <property type="molecule type" value="Genomic_DNA"/>
</dbReference>
<dbReference type="SMART" id="SM00322">
    <property type="entry name" value="KH"/>
    <property type="match status" value="9"/>
</dbReference>
<accession>A0A0C2WW07</accession>
<evidence type="ECO:0000259" key="5">
    <source>
        <dbReference type="SMART" id="SM00322"/>
    </source>
</evidence>
<dbReference type="STRING" id="946122.A0A0C2WW07"/>
<dbReference type="Proteomes" id="UP000054549">
    <property type="component" value="Unassembled WGS sequence"/>
</dbReference>
<feature type="region of interest" description="Disordered" evidence="4">
    <location>
        <begin position="197"/>
        <end position="226"/>
    </location>
</feature>
<gene>
    <name evidence="6" type="ORF">M378DRAFT_10544</name>
</gene>